<dbReference type="InterPro" id="IPR036096">
    <property type="entry name" value="Ataxin_AXH_dom_sf"/>
</dbReference>
<dbReference type="InterPro" id="IPR020997">
    <property type="entry name" value="Ataxin-1_N"/>
</dbReference>
<dbReference type="GO" id="GO:0005634">
    <property type="term" value="C:nucleus"/>
    <property type="evidence" value="ECO:0007669"/>
    <property type="project" value="UniProtKB-SubCell"/>
</dbReference>
<dbReference type="GO" id="GO:0003723">
    <property type="term" value="F:RNA binding"/>
    <property type="evidence" value="ECO:0007669"/>
    <property type="project" value="InterPro"/>
</dbReference>
<dbReference type="Pfam" id="PF08517">
    <property type="entry name" value="AXH"/>
    <property type="match status" value="1"/>
</dbReference>
<feature type="region of interest" description="Disordered" evidence="9">
    <location>
        <begin position="366"/>
        <end position="395"/>
    </location>
</feature>
<dbReference type="Pfam" id="PF12547">
    <property type="entry name" value="ATXN-1_C"/>
    <property type="match status" value="1"/>
</dbReference>
<dbReference type="PANTHER" id="PTHR13392">
    <property type="entry name" value="ATAXIN 1"/>
    <property type="match status" value="1"/>
</dbReference>
<feature type="compositionally biased region" description="Polar residues" evidence="9">
    <location>
        <begin position="22"/>
        <end position="33"/>
    </location>
</feature>
<comment type="caution">
    <text evidence="11">The sequence shown here is derived from an EMBL/GenBank/DDBJ whole genome shotgun (WGS) entry which is preliminary data.</text>
</comment>
<dbReference type="PROSITE" id="PS51148">
    <property type="entry name" value="AXH"/>
    <property type="match status" value="1"/>
</dbReference>
<keyword evidence="3" id="KW-0678">Repressor</keyword>
<dbReference type="GO" id="GO:0003677">
    <property type="term" value="F:DNA binding"/>
    <property type="evidence" value="ECO:0007669"/>
    <property type="project" value="UniProtKB-KW"/>
</dbReference>
<evidence type="ECO:0000256" key="2">
    <source>
        <dbReference type="ARBA" id="ARBA00007348"/>
    </source>
</evidence>
<feature type="compositionally biased region" description="Low complexity" evidence="9">
    <location>
        <begin position="158"/>
        <end position="172"/>
    </location>
</feature>
<feature type="compositionally biased region" description="Basic and acidic residues" evidence="9">
    <location>
        <begin position="701"/>
        <end position="714"/>
    </location>
</feature>
<feature type="compositionally biased region" description="Basic and acidic residues" evidence="9">
    <location>
        <begin position="113"/>
        <end position="137"/>
    </location>
</feature>
<evidence type="ECO:0000256" key="7">
    <source>
        <dbReference type="ARBA" id="ARBA00023163"/>
    </source>
</evidence>
<evidence type="ECO:0000259" key="10">
    <source>
        <dbReference type="PROSITE" id="PS51148"/>
    </source>
</evidence>
<keyword evidence="6" id="KW-0238">DNA-binding</keyword>
<evidence type="ECO:0000256" key="6">
    <source>
        <dbReference type="ARBA" id="ARBA00023125"/>
    </source>
</evidence>
<reference evidence="11" key="1">
    <citation type="submission" date="2020-10" db="EMBL/GenBank/DDBJ databases">
        <title>Chromosome-scale genome assembly of the Allis shad, Alosa alosa.</title>
        <authorList>
            <person name="Margot Z."/>
            <person name="Christophe K."/>
            <person name="Cabau C."/>
            <person name="Louis A."/>
            <person name="Berthelot C."/>
            <person name="Parey E."/>
            <person name="Roest Crollius H."/>
            <person name="Montfort J."/>
            <person name="Robinson-Rechavi M."/>
            <person name="Bucao C."/>
            <person name="Bouchez O."/>
            <person name="Gislard M."/>
            <person name="Lluch J."/>
            <person name="Milhes M."/>
            <person name="Lampietro C."/>
            <person name="Lopez Roques C."/>
            <person name="Donnadieu C."/>
            <person name="Braasch I."/>
            <person name="Desvignes T."/>
            <person name="Postlethwait J."/>
            <person name="Bobe J."/>
            <person name="Guiguen Y."/>
        </authorList>
    </citation>
    <scope>NUCLEOTIDE SEQUENCE</scope>
    <source>
        <strain evidence="11">M-15738</strain>
        <tissue evidence="11">Blood</tissue>
    </source>
</reference>
<dbReference type="GO" id="GO:0000122">
    <property type="term" value="P:negative regulation of transcription by RNA polymerase II"/>
    <property type="evidence" value="ECO:0007669"/>
    <property type="project" value="TreeGrafter"/>
</dbReference>
<dbReference type="SMART" id="SM00536">
    <property type="entry name" value="AXH"/>
    <property type="match status" value="1"/>
</dbReference>
<comment type="similarity">
    <text evidence="2">Belongs to the ATXN1 family.</text>
</comment>
<keyword evidence="4" id="KW-0597">Phosphoprotein</keyword>
<evidence type="ECO:0000256" key="9">
    <source>
        <dbReference type="SAM" id="MobiDB-lite"/>
    </source>
</evidence>
<proteinExistence type="inferred from homology"/>
<organism evidence="11 12">
    <name type="scientific">Alosa alosa</name>
    <name type="common">allis shad</name>
    <dbReference type="NCBI Taxonomy" id="278164"/>
    <lineage>
        <taxon>Eukaryota</taxon>
        <taxon>Metazoa</taxon>
        <taxon>Chordata</taxon>
        <taxon>Craniata</taxon>
        <taxon>Vertebrata</taxon>
        <taxon>Euteleostomi</taxon>
        <taxon>Actinopterygii</taxon>
        <taxon>Neopterygii</taxon>
        <taxon>Teleostei</taxon>
        <taxon>Clupei</taxon>
        <taxon>Clupeiformes</taxon>
        <taxon>Clupeoidei</taxon>
        <taxon>Clupeidae</taxon>
        <taxon>Alosa</taxon>
    </lineage>
</organism>
<name>A0AAV6FP10_9TELE</name>
<sequence length="735" mass="77489">MKSTQERSNECLPPKKREIPASTISAASGSLPSEQRPLVVSTAGEGQRGNLAWLASVVSVHEGREQRTSMSRSVHEGRDQRTSTSRSVHEGREQRRVRAAGASARARAAPQYEQERAKGREQRTSTSRSVHEGREQRTSTSVHVSSHGTNGPQYKPLSSADSSSSSFTSSLSAPGVTACTSTLLQTGGSTQYSPPSVHFLTPPYAGPYAGYLSPLTPPLPPPVSSSSGESTYTSSSSSSSSSKLDHHQQQQQQQHQSKVSDAVTAVTLAHSTHYLPVSSSAHHGAHLHSPHALGPLVLQYSDPPPGGQPEMVNGDLGRSRRVGVAKQHQQHYEVKGHGQYEALRHVLLPAEYAPDSAGQRPSLTLNSCHGGGSDAMTSADQRPSAGDKGSVTRTPFLPPLPVDGLKGVIQTSGAGPSVSLGFYPAQSPVLGYMGYPHLLTQPLLVPASAPSSTSAGHTFLAPAAPAKSASAFESPAAYPPHAGQVVHLPLAHGSGGLLASPLTPTAPSLPAYFAAGSIIQLADGALKRVEELSTDDFLQSAHVSADLRIDSSTVERITASLTPDHAIVHFAVGEHRAQVSVEVLSEYPFFVFGQGWSSCCPERSTQLLELPCARLSVGDVCISLTLKNLKNGTLKRNPGPPPPPENPSQGTHGTLKPPRAASGERENGTAGQTNAANGELRPAGRGLGRPVARKRRWSAPEGRKVERSDEEHLPPKASFLSQEVKTSIEGHSNMG</sequence>
<feature type="domain" description="AXH" evidence="10">
    <location>
        <begin position="501"/>
        <end position="632"/>
    </location>
</feature>
<dbReference type="PANTHER" id="PTHR13392:SF14">
    <property type="entry name" value="ATAXIN-1-LIKE"/>
    <property type="match status" value="1"/>
</dbReference>
<dbReference type="AlphaFoldDB" id="A0AAV6FP10"/>
<accession>A0AAV6FP10</accession>
<feature type="compositionally biased region" description="Low complexity" evidence="9">
    <location>
        <begin position="99"/>
        <end position="109"/>
    </location>
</feature>
<dbReference type="Proteomes" id="UP000823561">
    <property type="component" value="Chromosome 20"/>
</dbReference>
<keyword evidence="12" id="KW-1185">Reference proteome</keyword>
<feature type="region of interest" description="Disordered" evidence="9">
    <location>
        <begin position="631"/>
        <end position="735"/>
    </location>
</feature>
<keyword evidence="8" id="KW-0539">Nucleus</keyword>
<evidence type="ECO:0000256" key="5">
    <source>
        <dbReference type="ARBA" id="ARBA00023015"/>
    </source>
</evidence>
<evidence type="ECO:0000256" key="8">
    <source>
        <dbReference type="ARBA" id="ARBA00023242"/>
    </source>
</evidence>
<feature type="region of interest" description="Disordered" evidence="9">
    <location>
        <begin position="61"/>
        <end position="174"/>
    </location>
</feature>
<feature type="compositionally biased region" description="Low complexity" evidence="9">
    <location>
        <begin position="138"/>
        <end position="147"/>
    </location>
</feature>
<dbReference type="InterPro" id="IPR003652">
    <property type="entry name" value="Ataxin_AXH_dom"/>
</dbReference>
<comment type="subcellular location">
    <subcellularLocation>
        <location evidence="1">Nucleus</location>
    </subcellularLocation>
</comment>
<evidence type="ECO:0000256" key="1">
    <source>
        <dbReference type="ARBA" id="ARBA00004123"/>
    </source>
</evidence>
<feature type="compositionally biased region" description="Low complexity" evidence="9">
    <location>
        <begin position="224"/>
        <end position="242"/>
    </location>
</feature>
<dbReference type="InterPro" id="IPR043404">
    <property type="entry name" value="ATAXIN1-like"/>
</dbReference>
<feature type="region of interest" description="Disordered" evidence="9">
    <location>
        <begin position="1"/>
        <end position="48"/>
    </location>
</feature>
<protein>
    <recommendedName>
        <fullName evidence="10">AXH domain-containing protein</fullName>
    </recommendedName>
</protein>
<dbReference type="SUPFAM" id="SSF102031">
    <property type="entry name" value="AXH domain"/>
    <property type="match status" value="1"/>
</dbReference>
<feature type="compositionally biased region" description="Basic and acidic residues" evidence="9">
    <location>
        <begin position="1"/>
        <end position="19"/>
    </location>
</feature>
<gene>
    <name evidence="11" type="ORF">AALO_G00251270</name>
</gene>
<keyword evidence="7" id="KW-0804">Transcription</keyword>
<keyword evidence="5" id="KW-0805">Transcription regulation</keyword>
<feature type="region of interest" description="Disordered" evidence="9">
    <location>
        <begin position="295"/>
        <end position="315"/>
    </location>
</feature>
<feature type="compositionally biased region" description="Basic and acidic residues" evidence="9">
    <location>
        <begin position="61"/>
        <end position="96"/>
    </location>
</feature>
<feature type="region of interest" description="Disordered" evidence="9">
    <location>
        <begin position="219"/>
        <end position="261"/>
    </location>
</feature>
<evidence type="ECO:0000256" key="3">
    <source>
        <dbReference type="ARBA" id="ARBA00022491"/>
    </source>
</evidence>
<dbReference type="GO" id="GO:0007399">
    <property type="term" value="P:nervous system development"/>
    <property type="evidence" value="ECO:0007669"/>
    <property type="project" value="TreeGrafter"/>
</dbReference>
<evidence type="ECO:0000256" key="4">
    <source>
        <dbReference type="ARBA" id="ARBA00022553"/>
    </source>
</evidence>
<dbReference type="EMBL" id="JADWDJ010000020">
    <property type="protein sequence ID" value="KAG5264219.1"/>
    <property type="molecule type" value="Genomic_DNA"/>
</dbReference>
<evidence type="ECO:0000313" key="12">
    <source>
        <dbReference type="Proteomes" id="UP000823561"/>
    </source>
</evidence>
<evidence type="ECO:0000313" key="11">
    <source>
        <dbReference type="EMBL" id="KAG5264219.1"/>
    </source>
</evidence>